<dbReference type="InterPro" id="IPR012854">
    <property type="entry name" value="Cu_amine_oxidase-like_N"/>
</dbReference>
<accession>A0A4R2RN41</accession>
<evidence type="ECO:0000313" key="7">
    <source>
        <dbReference type="EMBL" id="TCP64398.1"/>
    </source>
</evidence>
<evidence type="ECO:0000256" key="3">
    <source>
        <dbReference type="ARBA" id="ARBA00023110"/>
    </source>
</evidence>
<evidence type="ECO:0000256" key="5">
    <source>
        <dbReference type="SAM" id="SignalP"/>
    </source>
</evidence>
<organism evidence="7 8">
    <name type="scientific">Heliophilum fasciatum</name>
    <dbReference type="NCBI Taxonomy" id="35700"/>
    <lineage>
        <taxon>Bacteria</taxon>
        <taxon>Bacillati</taxon>
        <taxon>Bacillota</taxon>
        <taxon>Clostridia</taxon>
        <taxon>Eubacteriales</taxon>
        <taxon>Heliobacteriaceae</taxon>
        <taxon>Heliophilum</taxon>
    </lineage>
</organism>
<evidence type="ECO:0000259" key="6">
    <source>
        <dbReference type="PROSITE" id="PS50072"/>
    </source>
</evidence>
<sequence>MMKRVIPLCLALGVLTGGITVASAAPADSIELLVDGAPVQFEQAKPYINEDNRTMVPLFFISQHLGAQVEWNGEEQKVTIRHQGQRITLTINEKTAYLNGQAVTMPTAPVIQNDRTMVPLAFVSQTLGADVLWRQTPFTIRISTKGPDPAKIASRNGQYKSAPVMKIDAKKKYVAEVETNRGTFKIQLLAADAPQTVNNFVFLAREGFYDGVRFHRIIKDFMIQTGDPLGNGMGGPGYKFKDELPAKIPYAPGVVAMANSGPNTNGSQFFIGNGEQVTYLNENPNYTVFGQVMEGMEAIQTISDTPVLTGSNGEASKPAEDIYIKKVKINELD</sequence>
<dbReference type="AlphaFoldDB" id="A0A4R2RN41"/>
<dbReference type="Gene3D" id="3.30.457.10">
    <property type="entry name" value="Copper amine oxidase-like, N-terminal domain"/>
    <property type="match status" value="1"/>
</dbReference>
<feature type="chain" id="PRO_5039203682" description="peptidylprolyl isomerase" evidence="5">
    <location>
        <begin position="25"/>
        <end position="333"/>
    </location>
</feature>
<keyword evidence="3" id="KW-0697">Rotamase</keyword>
<dbReference type="InterPro" id="IPR044666">
    <property type="entry name" value="Cyclophilin_A-like"/>
</dbReference>
<name>A0A4R2RN41_9FIRM</name>
<dbReference type="SUPFAM" id="SSF55383">
    <property type="entry name" value="Copper amine oxidase, domain N"/>
    <property type="match status" value="1"/>
</dbReference>
<dbReference type="InterPro" id="IPR020892">
    <property type="entry name" value="Cyclophilin-type_PPIase_CS"/>
</dbReference>
<dbReference type="Pfam" id="PF07833">
    <property type="entry name" value="Cu_amine_oxidN1"/>
    <property type="match status" value="1"/>
</dbReference>
<dbReference type="InterPro" id="IPR036582">
    <property type="entry name" value="Mao_N_sf"/>
</dbReference>
<dbReference type="Proteomes" id="UP000294813">
    <property type="component" value="Unassembled WGS sequence"/>
</dbReference>
<dbReference type="InterPro" id="IPR029000">
    <property type="entry name" value="Cyclophilin-like_dom_sf"/>
</dbReference>
<dbReference type="EC" id="5.2.1.8" evidence="2"/>
<dbReference type="OrthoDB" id="9807797at2"/>
<dbReference type="PANTHER" id="PTHR45625:SF4">
    <property type="entry name" value="PEPTIDYLPROLYL ISOMERASE DOMAIN AND WD REPEAT-CONTAINING PROTEIN 1"/>
    <property type="match status" value="1"/>
</dbReference>
<dbReference type="SUPFAM" id="SSF50891">
    <property type="entry name" value="Cyclophilin-like"/>
    <property type="match status" value="1"/>
</dbReference>
<dbReference type="PRINTS" id="PR00153">
    <property type="entry name" value="CSAPPISMRASE"/>
</dbReference>
<keyword evidence="8" id="KW-1185">Reference proteome</keyword>
<dbReference type="EMBL" id="SLXT01000010">
    <property type="protein sequence ID" value="TCP64398.1"/>
    <property type="molecule type" value="Genomic_DNA"/>
</dbReference>
<evidence type="ECO:0000256" key="1">
    <source>
        <dbReference type="ARBA" id="ARBA00002388"/>
    </source>
</evidence>
<evidence type="ECO:0000313" key="8">
    <source>
        <dbReference type="Proteomes" id="UP000294813"/>
    </source>
</evidence>
<dbReference type="PROSITE" id="PS50072">
    <property type="entry name" value="CSA_PPIASE_2"/>
    <property type="match status" value="1"/>
</dbReference>
<keyword evidence="5" id="KW-0732">Signal</keyword>
<feature type="signal peptide" evidence="5">
    <location>
        <begin position="1"/>
        <end position="24"/>
    </location>
</feature>
<comment type="caution">
    <text evidence="7">The sequence shown here is derived from an EMBL/GenBank/DDBJ whole genome shotgun (WGS) entry which is preliminary data.</text>
</comment>
<proteinExistence type="predicted"/>
<dbReference type="Pfam" id="PF00160">
    <property type="entry name" value="Pro_isomerase"/>
    <property type="match status" value="1"/>
</dbReference>
<protein>
    <recommendedName>
        <fullName evidence="2">peptidylprolyl isomerase</fullName>
        <ecNumber evidence="2">5.2.1.8</ecNumber>
    </recommendedName>
</protein>
<evidence type="ECO:0000256" key="2">
    <source>
        <dbReference type="ARBA" id="ARBA00013194"/>
    </source>
</evidence>
<dbReference type="GO" id="GO:0003755">
    <property type="term" value="F:peptidyl-prolyl cis-trans isomerase activity"/>
    <property type="evidence" value="ECO:0007669"/>
    <property type="project" value="UniProtKB-KW"/>
</dbReference>
<dbReference type="InterPro" id="IPR002130">
    <property type="entry name" value="Cyclophilin-type_PPIase_dom"/>
</dbReference>
<feature type="domain" description="PPIase cyclophilin-type" evidence="6">
    <location>
        <begin position="178"/>
        <end position="329"/>
    </location>
</feature>
<dbReference type="PROSITE" id="PS00170">
    <property type="entry name" value="CSA_PPIASE_1"/>
    <property type="match status" value="1"/>
</dbReference>
<reference evidence="7 8" key="1">
    <citation type="submission" date="2019-03" db="EMBL/GenBank/DDBJ databases">
        <title>Genomic Encyclopedia of Type Strains, Phase IV (KMG-IV): sequencing the most valuable type-strain genomes for metagenomic binning, comparative biology and taxonomic classification.</title>
        <authorList>
            <person name="Goeker M."/>
        </authorList>
    </citation>
    <scope>NUCLEOTIDE SEQUENCE [LARGE SCALE GENOMIC DNA]</scope>
    <source>
        <strain evidence="7 8">DSM 11170</strain>
    </source>
</reference>
<dbReference type="RefSeq" id="WP_131919133.1">
    <property type="nucleotide sequence ID" value="NZ_JAOQNU010000010.1"/>
</dbReference>
<gene>
    <name evidence="7" type="ORF">EDD73_11097</name>
</gene>
<comment type="function">
    <text evidence="1">PPIases accelerate the folding of proteins. It catalyzes the cis-trans isomerization of proline imidic peptide bonds in oligopeptides.</text>
</comment>
<dbReference type="GO" id="GO:0006457">
    <property type="term" value="P:protein folding"/>
    <property type="evidence" value="ECO:0007669"/>
    <property type="project" value="InterPro"/>
</dbReference>
<dbReference type="Gene3D" id="2.40.100.10">
    <property type="entry name" value="Cyclophilin-like"/>
    <property type="match status" value="1"/>
</dbReference>
<keyword evidence="4 7" id="KW-0413">Isomerase</keyword>
<dbReference type="CDD" id="cd00317">
    <property type="entry name" value="cyclophilin"/>
    <property type="match status" value="1"/>
</dbReference>
<evidence type="ECO:0000256" key="4">
    <source>
        <dbReference type="ARBA" id="ARBA00023235"/>
    </source>
</evidence>
<dbReference type="PANTHER" id="PTHR45625">
    <property type="entry name" value="PEPTIDYL-PROLYL CIS-TRANS ISOMERASE-RELATED"/>
    <property type="match status" value="1"/>
</dbReference>